<organism evidence="3 4">
    <name type="scientific">Chytriomyces confervae</name>
    <dbReference type="NCBI Taxonomy" id="246404"/>
    <lineage>
        <taxon>Eukaryota</taxon>
        <taxon>Fungi</taxon>
        <taxon>Fungi incertae sedis</taxon>
        <taxon>Chytridiomycota</taxon>
        <taxon>Chytridiomycota incertae sedis</taxon>
        <taxon>Chytridiomycetes</taxon>
        <taxon>Chytridiales</taxon>
        <taxon>Chytriomycetaceae</taxon>
        <taxon>Chytriomyces</taxon>
    </lineage>
</organism>
<accession>A0A507FGX1</accession>
<evidence type="ECO:0000256" key="2">
    <source>
        <dbReference type="SAM" id="MobiDB-lite"/>
    </source>
</evidence>
<evidence type="ECO:0000256" key="1">
    <source>
        <dbReference type="SAM" id="Coils"/>
    </source>
</evidence>
<feature type="compositionally biased region" description="Low complexity" evidence="2">
    <location>
        <begin position="83"/>
        <end position="101"/>
    </location>
</feature>
<feature type="compositionally biased region" description="Polar residues" evidence="2">
    <location>
        <begin position="63"/>
        <end position="82"/>
    </location>
</feature>
<feature type="region of interest" description="Disordered" evidence="2">
    <location>
        <begin position="1"/>
        <end position="112"/>
    </location>
</feature>
<dbReference type="OrthoDB" id="2156431at2759"/>
<keyword evidence="1" id="KW-0175">Coiled coil</keyword>
<name>A0A507FGX1_9FUNG</name>
<dbReference type="EMBL" id="QEAP01000074">
    <property type="protein sequence ID" value="TPX75629.1"/>
    <property type="molecule type" value="Genomic_DNA"/>
</dbReference>
<proteinExistence type="predicted"/>
<feature type="coiled-coil region" evidence="1">
    <location>
        <begin position="188"/>
        <end position="222"/>
    </location>
</feature>
<gene>
    <name evidence="3" type="ORF">CcCBS67573_g03113</name>
</gene>
<dbReference type="AlphaFoldDB" id="A0A507FGX1"/>
<reference evidence="3 4" key="1">
    <citation type="journal article" date="2019" name="Sci. Rep.">
        <title>Comparative genomics of chytrid fungi reveal insights into the obligate biotrophic and pathogenic lifestyle of Synchytrium endobioticum.</title>
        <authorList>
            <person name="van de Vossenberg B.T.L.H."/>
            <person name="Warris S."/>
            <person name="Nguyen H.D.T."/>
            <person name="van Gent-Pelzer M.P.E."/>
            <person name="Joly D.L."/>
            <person name="van de Geest H.C."/>
            <person name="Bonants P.J.M."/>
            <person name="Smith D.S."/>
            <person name="Levesque C.A."/>
            <person name="van der Lee T.A.J."/>
        </authorList>
    </citation>
    <scope>NUCLEOTIDE SEQUENCE [LARGE SCALE GENOMIC DNA]</scope>
    <source>
        <strain evidence="3 4">CBS 675.73</strain>
    </source>
</reference>
<comment type="caution">
    <text evidence="3">The sequence shown here is derived from an EMBL/GenBank/DDBJ whole genome shotgun (WGS) entry which is preliminary data.</text>
</comment>
<keyword evidence="4" id="KW-1185">Reference proteome</keyword>
<sequence length="363" mass="39040">MTNSDPVPTATLATRAPSSPAAPKRTSAPARKPGPAATTKAAPVSSGPSTTTPKPKAPPAVTRTRSNASVRPSSTPPISRSVSAAAPPKKLSPLSLKTKSATVEKSDSSTSTHDLLIDEAETTDPWVLVASLKSQVAVLTTSESDLQKSLDLRDTEYYLLRAQVEGARMEAETSANSFANELNTESVFSKLEAENSMLRKRMETLEGEKADIMDGLQQLQAKMSAKDATKDTTIEKLERKISLLTEKKPGSAIAALLAEKESLELRHEQVVKDKDLTLDAMRKQIEIQVNGLFAEVAKSEELLVSQAQNHAEELTRLNSLIDSQAAVLERFQKAMNLKTAAELAEEAAREAKEKEEAPAASVE</sequence>
<dbReference type="Proteomes" id="UP000320333">
    <property type="component" value="Unassembled WGS sequence"/>
</dbReference>
<evidence type="ECO:0000313" key="3">
    <source>
        <dbReference type="EMBL" id="TPX75629.1"/>
    </source>
</evidence>
<protein>
    <submittedName>
        <fullName evidence="3">Uncharacterized protein</fullName>
    </submittedName>
</protein>
<evidence type="ECO:0000313" key="4">
    <source>
        <dbReference type="Proteomes" id="UP000320333"/>
    </source>
</evidence>
<feature type="compositionally biased region" description="Low complexity" evidence="2">
    <location>
        <begin position="28"/>
        <end position="62"/>
    </location>
</feature>
<dbReference type="STRING" id="246404.A0A507FGX1"/>